<feature type="region of interest" description="Disordered" evidence="1">
    <location>
        <begin position="381"/>
        <end position="419"/>
    </location>
</feature>
<proteinExistence type="predicted"/>
<dbReference type="Gene3D" id="3.30.700.10">
    <property type="entry name" value="Glycoprotein, Type 4 Pilin"/>
    <property type="match status" value="1"/>
</dbReference>
<dbReference type="PANTHER" id="PTHR30093">
    <property type="entry name" value="GENERAL SECRETION PATHWAY PROTEIN G"/>
    <property type="match status" value="1"/>
</dbReference>
<dbReference type="InterPro" id="IPR027558">
    <property type="entry name" value="Pre_pil_HX9DG_C"/>
</dbReference>
<dbReference type="AlphaFoldDB" id="A0A5C5ZAM9"/>
<evidence type="ECO:0000313" key="3">
    <source>
        <dbReference type="EMBL" id="TWT83583.1"/>
    </source>
</evidence>
<sequence length="419" mass="45426">MEMIRRKRAFTLVELLVVIAIIGVLVGLLLPAVQAAREAARRMSCSNNFKQIGLAIHNYHSAYSQMPRHGTGTTGTTLVDGQSTSWAGASWGPPGHNRFELSALVGLTPFIEQQALWEQISNPLASPQNPTSIFSAMGPNPGRNLASHANNRYDPWLTNIPSFRCPSDPGVGLPAQGRTNYAVCLGDSMTRSNMGVYWHNGATNSQMYEMARESNRGVFQPRQKSRFRDILDGLSNTICMGEIATDLGDHDARTEAAKNPNTSDSWSHSKAGNAIACQSVKDPLRPQFWATSGPNPASLTSPVEERRGYCWARFTPIFTGMLTILPPNREVCNSSPNQPQWLATGESTAPPSSRHQGGCHVLMTDGAVKFITDSIEAGNQNSAQVRRGGPYVTPGSQSPFGLWGSLGTRASKETVSDEI</sequence>
<dbReference type="InterPro" id="IPR012902">
    <property type="entry name" value="N_methyl_site"/>
</dbReference>
<dbReference type="EMBL" id="SJPJ01000001">
    <property type="protein sequence ID" value="TWT83583.1"/>
    <property type="molecule type" value="Genomic_DNA"/>
</dbReference>
<dbReference type="NCBIfam" id="TIGR04294">
    <property type="entry name" value="pre_pil_HX9DG"/>
    <property type="match status" value="1"/>
</dbReference>
<gene>
    <name evidence="3" type="ORF">CA13_50500</name>
</gene>
<dbReference type="NCBIfam" id="TIGR02532">
    <property type="entry name" value="IV_pilin_GFxxxE"/>
    <property type="match status" value="1"/>
</dbReference>
<dbReference type="InterPro" id="IPR045584">
    <property type="entry name" value="Pilin-like"/>
</dbReference>
<dbReference type="SUPFAM" id="SSF54523">
    <property type="entry name" value="Pili subunits"/>
    <property type="match status" value="1"/>
</dbReference>
<evidence type="ECO:0000313" key="4">
    <source>
        <dbReference type="Proteomes" id="UP000315010"/>
    </source>
</evidence>
<dbReference type="Proteomes" id="UP000315010">
    <property type="component" value="Unassembled WGS sequence"/>
</dbReference>
<evidence type="ECO:0000256" key="1">
    <source>
        <dbReference type="SAM" id="MobiDB-lite"/>
    </source>
</evidence>
<comment type="caution">
    <text evidence="3">The sequence shown here is derived from an EMBL/GenBank/DDBJ whole genome shotgun (WGS) entry which is preliminary data.</text>
</comment>
<dbReference type="Pfam" id="PF07596">
    <property type="entry name" value="SBP_bac_10"/>
    <property type="match status" value="1"/>
</dbReference>
<reference evidence="3 4" key="1">
    <citation type="submission" date="2019-02" db="EMBL/GenBank/DDBJ databases">
        <title>Deep-cultivation of Planctomycetes and their phenomic and genomic characterization uncovers novel biology.</title>
        <authorList>
            <person name="Wiegand S."/>
            <person name="Jogler M."/>
            <person name="Boedeker C."/>
            <person name="Pinto D."/>
            <person name="Vollmers J."/>
            <person name="Rivas-Marin E."/>
            <person name="Kohn T."/>
            <person name="Peeters S.H."/>
            <person name="Heuer A."/>
            <person name="Rast P."/>
            <person name="Oberbeckmann S."/>
            <person name="Bunk B."/>
            <person name="Jeske O."/>
            <person name="Meyerdierks A."/>
            <person name="Storesund J.E."/>
            <person name="Kallscheuer N."/>
            <person name="Luecker S."/>
            <person name="Lage O.M."/>
            <person name="Pohl T."/>
            <person name="Merkel B.J."/>
            <person name="Hornburger P."/>
            <person name="Mueller R.-W."/>
            <person name="Bruemmer F."/>
            <person name="Labrenz M."/>
            <person name="Spormann A.M."/>
            <person name="Op Den Camp H."/>
            <person name="Overmann J."/>
            <person name="Amann R."/>
            <person name="Jetten M.S.M."/>
            <person name="Mascher T."/>
            <person name="Medema M.H."/>
            <person name="Devos D.P."/>
            <person name="Kaster A.-K."/>
            <person name="Ovreas L."/>
            <person name="Rohde M."/>
            <person name="Galperin M.Y."/>
            <person name="Jogler C."/>
        </authorList>
    </citation>
    <scope>NUCLEOTIDE SEQUENCE [LARGE SCALE GENOMIC DNA]</scope>
    <source>
        <strain evidence="3 4">CA13</strain>
    </source>
</reference>
<dbReference type="InterPro" id="IPR011453">
    <property type="entry name" value="DUF1559"/>
</dbReference>
<dbReference type="OrthoDB" id="275178at2"/>
<organism evidence="3 4">
    <name type="scientific">Novipirellula herctigrandis</name>
    <dbReference type="NCBI Taxonomy" id="2527986"/>
    <lineage>
        <taxon>Bacteria</taxon>
        <taxon>Pseudomonadati</taxon>
        <taxon>Planctomycetota</taxon>
        <taxon>Planctomycetia</taxon>
        <taxon>Pirellulales</taxon>
        <taxon>Pirellulaceae</taxon>
        <taxon>Novipirellula</taxon>
    </lineage>
</organism>
<dbReference type="RefSeq" id="WP_146400848.1">
    <property type="nucleotide sequence ID" value="NZ_SJPJ01000001.1"/>
</dbReference>
<dbReference type="Pfam" id="PF07963">
    <property type="entry name" value="N_methyl"/>
    <property type="match status" value="1"/>
</dbReference>
<feature type="compositionally biased region" description="Basic and acidic residues" evidence="1">
    <location>
        <begin position="410"/>
        <end position="419"/>
    </location>
</feature>
<evidence type="ECO:0000259" key="2">
    <source>
        <dbReference type="Pfam" id="PF07596"/>
    </source>
</evidence>
<feature type="domain" description="DUF1559" evidence="2">
    <location>
        <begin position="34"/>
        <end position="377"/>
    </location>
</feature>
<feature type="region of interest" description="Disordered" evidence="1">
    <location>
        <begin position="336"/>
        <end position="355"/>
    </location>
</feature>
<dbReference type="PANTHER" id="PTHR30093:SF2">
    <property type="entry name" value="TYPE II SECRETION SYSTEM PROTEIN H"/>
    <property type="match status" value="1"/>
</dbReference>
<accession>A0A5C5ZAM9</accession>
<keyword evidence="4" id="KW-1185">Reference proteome</keyword>
<protein>
    <recommendedName>
        <fullName evidence="2">DUF1559 domain-containing protein</fullName>
    </recommendedName>
</protein>
<name>A0A5C5ZAM9_9BACT</name>